<reference evidence="1 2" key="1">
    <citation type="journal article" date="2002" name="Nature">
        <title>Genome sequence and comparative analysis of the model rodent malaria parasite Plasmodium yoelii yoelii.</title>
        <authorList>
            <person name="Carlton J.M."/>
            <person name="Angiuoli S.V."/>
            <person name="Suh B.B."/>
            <person name="Kooij T.W."/>
            <person name="Pertea M."/>
            <person name="Silva J.C."/>
            <person name="Ermolaeva M.D."/>
            <person name="Allen J.E."/>
            <person name="Selengut J.D."/>
            <person name="Koo H.L."/>
            <person name="Peterson J.D."/>
            <person name="Pop M."/>
            <person name="Kosack D.S."/>
            <person name="Shumway M.F."/>
            <person name="Bidwell S.L."/>
            <person name="Shallom S.J."/>
            <person name="van Aken S.E."/>
            <person name="Riedmuller S.B."/>
            <person name="Feldblyum T.V."/>
            <person name="Cho J.K."/>
            <person name="Quackenbush J."/>
            <person name="Sedegah M."/>
            <person name="Shoaibi A."/>
            <person name="Cummings L.M."/>
            <person name="Florens L."/>
            <person name="Yates J.R."/>
            <person name="Raine J.D."/>
            <person name="Sinden R.E."/>
            <person name="Harris M.A."/>
            <person name="Cunningham D.A."/>
            <person name="Preiser P.R."/>
            <person name="Bergman L.W."/>
            <person name="Vaidya A.B."/>
            <person name="van Lin L.H."/>
            <person name="Janse C.J."/>
            <person name="Waters A.P."/>
            <person name="Smith H.O."/>
            <person name="White O.R."/>
            <person name="Salzberg S.L."/>
            <person name="Venter J.C."/>
            <person name="Fraser C.M."/>
            <person name="Hoffman S.L."/>
            <person name="Gardner M.J."/>
            <person name="Carucci D.J."/>
        </authorList>
    </citation>
    <scope>NUCLEOTIDE SEQUENCE [LARGE SCALE GENOMIC DNA]</scope>
    <source>
        <strain evidence="1 2">17XNL</strain>
    </source>
</reference>
<accession>Q7RSI7</accession>
<proteinExistence type="predicted"/>
<dbReference type="EMBL" id="AABL01000104">
    <property type="protein sequence ID" value="EAA15332.1"/>
    <property type="molecule type" value="Genomic_DNA"/>
</dbReference>
<dbReference type="PaxDb" id="73239-Q7RSI7"/>
<evidence type="ECO:0000313" key="1">
    <source>
        <dbReference type="EMBL" id="EAA15332.1"/>
    </source>
</evidence>
<keyword evidence="2" id="KW-1185">Reference proteome</keyword>
<protein>
    <submittedName>
        <fullName evidence="1">Uncharacterized protein</fullName>
    </submittedName>
</protein>
<dbReference type="InParanoid" id="Q7RSI7"/>
<comment type="caution">
    <text evidence="1">The sequence shown here is derived from an EMBL/GenBank/DDBJ whole genome shotgun (WGS) entry which is preliminary data.</text>
</comment>
<evidence type="ECO:0000313" key="2">
    <source>
        <dbReference type="Proteomes" id="UP000008553"/>
    </source>
</evidence>
<gene>
    <name evidence="1" type="ORF">PY00370</name>
</gene>
<name>Q7RSI7_PLAYO</name>
<dbReference type="Proteomes" id="UP000008553">
    <property type="component" value="Unassembled WGS sequence"/>
</dbReference>
<sequence length="12" mass="1416">MEQIINQNSIII</sequence>
<organism evidence="1 2">
    <name type="scientific">Plasmodium yoelii yoelii</name>
    <dbReference type="NCBI Taxonomy" id="73239"/>
    <lineage>
        <taxon>Eukaryota</taxon>
        <taxon>Sar</taxon>
        <taxon>Alveolata</taxon>
        <taxon>Apicomplexa</taxon>
        <taxon>Aconoidasida</taxon>
        <taxon>Haemosporida</taxon>
        <taxon>Plasmodiidae</taxon>
        <taxon>Plasmodium</taxon>
        <taxon>Plasmodium (Vinckeia)</taxon>
    </lineage>
</organism>